<name>A0A6N2AG43_SOLCI</name>
<accession>A0A6N2AG43</accession>
<evidence type="ECO:0000313" key="1">
    <source>
        <dbReference type="EMBL" id="TMW80618.1"/>
    </source>
</evidence>
<reference evidence="1" key="1">
    <citation type="submission" date="2019-05" db="EMBL/GenBank/DDBJ databases">
        <title>The de novo reference genome and transcriptome assemblies of the wild tomato species Solanum chilense.</title>
        <authorList>
            <person name="Stam R."/>
            <person name="Nosenko T."/>
            <person name="Hoerger A.C."/>
            <person name="Stephan W."/>
            <person name="Seidel M.A."/>
            <person name="Kuhn J.M.M."/>
            <person name="Haberer G."/>
            <person name="Tellier A."/>
        </authorList>
    </citation>
    <scope>NUCLEOTIDE SEQUENCE</scope>
    <source>
        <tissue evidence="1">Mature leaves</tissue>
    </source>
</reference>
<proteinExistence type="predicted"/>
<protein>
    <submittedName>
        <fullName evidence="1">Uncharacterized protein</fullName>
    </submittedName>
</protein>
<sequence>MTIKSRTTLWVDQGRVFYSYAYPIHLGQYFFIIATTNLNEFRGELNFATTATSKIYVSLKMDNIISLLHKLSKKSVDVQSIKSENASNVPIAEAMFQNWLTIAELVDSN</sequence>
<organism evidence="1">
    <name type="scientific">Solanum chilense</name>
    <name type="common">Tomato</name>
    <name type="synonym">Lycopersicon chilense</name>
    <dbReference type="NCBI Taxonomy" id="4083"/>
    <lineage>
        <taxon>Eukaryota</taxon>
        <taxon>Viridiplantae</taxon>
        <taxon>Streptophyta</taxon>
        <taxon>Embryophyta</taxon>
        <taxon>Tracheophyta</taxon>
        <taxon>Spermatophyta</taxon>
        <taxon>Magnoliopsida</taxon>
        <taxon>eudicotyledons</taxon>
        <taxon>Gunneridae</taxon>
        <taxon>Pentapetalae</taxon>
        <taxon>asterids</taxon>
        <taxon>lamiids</taxon>
        <taxon>Solanales</taxon>
        <taxon>Solanaceae</taxon>
        <taxon>Solanoideae</taxon>
        <taxon>Solaneae</taxon>
        <taxon>Solanum</taxon>
        <taxon>Solanum subgen. Lycopersicon</taxon>
    </lineage>
</organism>
<dbReference type="AlphaFoldDB" id="A0A6N2AG43"/>
<dbReference type="EMBL" id="RXGB01047460">
    <property type="protein sequence ID" value="TMW80618.1"/>
    <property type="molecule type" value="Genomic_DNA"/>
</dbReference>
<comment type="caution">
    <text evidence="1">The sequence shown here is derived from an EMBL/GenBank/DDBJ whole genome shotgun (WGS) entry which is preliminary data.</text>
</comment>
<gene>
    <name evidence="1" type="ORF">EJD97_017759</name>
</gene>